<dbReference type="PANTHER" id="PTHR11941:SF54">
    <property type="entry name" value="ENOYL-COA HYDRATASE, MITOCHONDRIAL"/>
    <property type="match status" value="1"/>
</dbReference>
<dbReference type="CDD" id="cd06558">
    <property type="entry name" value="crotonase-like"/>
    <property type="match status" value="1"/>
</dbReference>
<keyword evidence="4" id="KW-1185">Reference proteome</keyword>
<dbReference type="Pfam" id="PF00378">
    <property type="entry name" value="ECH_1"/>
    <property type="match status" value="1"/>
</dbReference>
<dbReference type="InterPro" id="IPR029045">
    <property type="entry name" value="ClpP/crotonase-like_dom_sf"/>
</dbReference>
<dbReference type="InterPro" id="IPR001753">
    <property type="entry name" value="Enoyl-CoA_hydra/iso"/>
</dbReference>
<proteinExistence type="inferred from homology"/>
<evidence type="ECO:0000256" key="2">
    <source>
        <dbReference type="RuleBase" id="RU003707"/>
    </source>
</evidence>
<evidence type="ECO:0000313" key="3">
    <source>
        <dbReference type="EMBL" id="KCV35723.1"/>
    </source>
</evidence>
<dbReference type="RefSeq" id="WP_003808859.1">
    <property type="nucleotide sequence ID" value="NZ_JGWH01000086.1"/>
</dbReference>
<dbReference type="PROSITE" id="PS00166">
    <property type="entry name" value="ENOYL_COA_HYDRATASE"/>
    <property type="match status" value="1"/>
</dbReference>
<sequence length="259" mass="27187">MEELIIETKDGVRWLTLNRPHALNALNAALVAALTEAIGQAQADPQIGAIVLTGAGRAFCAGADLKETERRAQEQGSNVAFIRAIGALTELIEAGAKPVIAAVNGIAVAGGLELVLACDIVLAADSARLGDAHANYAMFPGGGATVRLPRRIGIGNAKYVMFTGQSLPASEWVALGLVARAVPADQLAEHAAQLAGQIAGKSPLVIARMKSALNDATDQPAPVAMRRERELNHLHSLSFDRAEGLAAFREKRPPRFQGR</sequence>
<organism evidence="3 4">
    <name type="scientific">Bordetella bronchiseptica 00-P-2796</name>
    <dbReference type="NCBI Taxonomy" id="1331199"/>
    <lineage>
        <taxon>Bacteria</taxon>
        <taxon>Pseudomonadati</taxon>
        <taxon>Pseudomonadota</taxon>
        <taxon>Betaproteobacteria</taxon>
        <taxon>Burkholderiales</taxon>
        <taxon>Alcaligenaceae</taxon>
        <taxon>Bordetella</taxon>
    </lineage>
</organism>
<evidence type="ECO:0000256" key="1">
    <source>
        <dbReference type="ARBA" id="ARBA00005254"/>
    </source>
</evidence>
<evidence type="ECO:0000313" key="4">
    <source>
        <dbReference type="Proteomes" id="UP000025756"/>
    </source>
</evidence>
<dbReference type="PANTHER" id="PTHR11941">
    <property type="entry name" value="ENOYL-COA HYDRATASE-RELATED"/>
    <property type="match status" value="1"/>
</dbReference>
<dbReference type="InterPro" id="IPR018376">
    <property type="entry name" value="Enoyl-CoA_hyd/isom_CS"/>
</dbReference>
<dbReference type="Proteomes" id="UP000025756">
    <property type="component" value="Unassembled WGS sequence"/>
</dbReference>
<reference evidence="3 4" key="1">
    <citation type="submission" date="2014-03" db="EMBL/GenBank/DDBJ databases">
        <title>Genome sequence of Bordetella bronchiseptica.</title>
        <authorList>
            <person name="Harvill E."/>
            <person name="Goodfield L.L."/>
            <person name="Ivanov Y.V."/>
            <person name="Meyer J.A."/>
            <person name="Muse S.J."/>
            <person name="Jacobs N."/>
            <person name="Bendor L."/>
            <person name="Smallridge W.E."/>
            <person name="Brinkac L.M."/>
            <person name="Sanka R."/>
            <person name="Kim M."/>
            <person name="Losada L."/>
        </authorList>
    </citation>
    <scope>NUCLEOTIDE SEQUENCE [LARGE SCALE GENOMIC DNA]</scope>
    <source>
        <strain evidence="3 4">00-P-2796</strain>
    </source>
</reference>
<comment type="similarity">
    <text evidence="1 2">Belongs to the enoyl-CoA hydratase/isomerase family.</text>
</comment>
<gene>
    <name evidence="3" type="ORF">L490_0845</name>
</gene>
<protein>
    <submittedName>
        <fullName evidence="3">Enoyl-CoA hydratase/isomerase family protein</fullName>
    </submittedName>
</protein>
<accession>A0ABR4RHZ8</accession>
<dbReference type="EMBL" id="JGWH01000086">
    <property type="protein sequence ID" value="KCV35723.1"/>
    <property type="molecule type" value="Genomic_DNA"/>
</dbReference>
<comment type="caution">
    <text evidence="3">The sequence shown here is derived from an EMBL/GenBank/DDBJ whole genome shotgun (WGS) entry which is preliminary data.</text>
</comment>
<name>A0ABR4RHZ8_BORBO</name>
<dbReference type="SUPFAM" id="SSF52096">
    <property type="entry name" value="ClpP/crotonase"/>
    <property type="match status" value="1"/>
</dbReference>
<dbReference type="GeneID" id="56480243"/>
<dbReference type="Gene3D" id="3.90.226.10">
    <property type="entry name" value="2-enoyl-CoA Hydratase, Chain A, domain 1"/>
    <property type="match status" value="1"/>
</dbReference>